<gene>
    <name evidence="1" type="ORF">CROQUDRAFT_97250</name>
</gene>
<name>A0A9P6T8K2_9BASI</name>
<evidence type="ECO:0000313" key="2">
    <source>
        <dbReference type="Proteomes" id="UP000886653"/>
    </source>
</evidence>
<sequence>MRELIDESDFTEIVILKEIPYFAGKFNQWNFHAGYPNQQLKEKPKGVKHFLLVAEKPKGVQEVLLERVLWDHYNNIRTKITRAERLIRDADRSKSKDLLNANQSLSTKDKTSYCCVTKRLSKQSKTLRTGNSTFKMVIKVPS</sequence>
<evidence type="ECO:0000313" key="1">
    <source>
        <dbReference type="EMBL" id="KAG0142675.1"/>
    </source>
</evidence>
<keyword evidence="2" id="KW-1185">Reference proteome</keyword>
<dbReference type="Proteomes" id="UP000886653">
    <property type="component" value="Unassembled WGS sequence"/>
</dbReference>
<comment type="caution">
    <text evidence="1">The sequence shown here is derived from an EMBL/GenBank/DDBJ whole genome shotgun (WGS) entry which is preliminary data.</text>
</comment>
<protein>
    <submittedName>
        <fullName evidence="1">Uncharacterized protein</fullName>
    </submittedName>
</protein>
<dbReference type="AlphaFoldDB" id="A0A9P6T8K2"/>
<dbReference type="EMBL" id="MU167341">
    <property type="protein sequence ID" value="KAG0142675.1"/>
    <property type="molecule type" value="Genomic_DNA"/>
</dbReference>
<organism evidence="1 2">
    <name type="scientific">Cronartium quercuum f. sp. fusiforme G11</name>
    <dbReference type="NCBI Taxonomy" id="708437"/>
    <lineage>
        <taxon>Eukaryota</taxon>
        <taxon>Fungi</taxon>
        <taxon>Dikarya</taxon>
        <taxon>Basidiomycota</taxon>
        <taxon>Pucciniomycotina</taxon>
        <taxon>Pucciniomycetes</taxon>
        <taxon>Pucciniales</taxon>
        <taxon>Coleosporiaceae</taxon>
        <taxon>Cronartium</taxon>
    </lineage>
</organism>
<reference evidence="1" key="1">
    <citation type="submission" date="2013-11" db="EMBL/GenBank/DDBJ databases">
        <title>Genome sequence of the fusiform rust pathogen reveals effectors for host alternation and coevolution with pine.</title>
        <authorList>
            <consortium name="DOE Joint Genome Institute"/>
            <person name="Smith K."/>
            <person name="Pendleton A."/>
            <person name="Kubisiak T."/>
            <person name="Anderson C."/>
            <person name="Salamov A."/>
            <person name="Aerts A."/>
            <person name="Riley R."/>
            <person name="Clum A."/>
            <person name="Lindquist E."/>
            <person name="Ence D."/>
            <person name="Campbell M."/>
            <person name="Kronenberg Z."/>
            <person name="Feau N."/>
            <person name="Dhillon B."/>
            <person name="Hamelin R."/>
            <person name="Burleigh J."/>
            <person name="Smith J."/>
            <person name="Yandell M."/>
            <person name="Nelson C."/>
            <person name="Grigoriev I."/>
            <person name="Davis J."/>
        </authorList>
    </citation>
    <scope>NUCLEOTIDE SEQUENCE</scope>
    <source>
        <strain evidence="1">G11</strain>
    </source>
</reference>
<accession>A0A9P6T8K2</accession>
<proteinExistence type="predicted"/>